<dbReference type="EMBL" id="JAOPGA020000997">
    <property type="protein sequence ID" value="KAL0483866.1"/>
    <property type="molecule type" value="Genomic_DNA"/>
</dbReference>
<dbReference type="Proteomes" id="UP001431209">
    <property type="component" value="Unassembled WGS sequence"/>
</dbReference>
<feature type="compositionally biased region" description="Basic and acidic residues" evidence="4">
    <location>
        <begin position="95"/>
        <end position="126"/>
    </location>
</feature>
<reference evidence="5 6" key="1">
    <citation type="submission" date="2024-03" db="EMBL/GenBank/DDBJ databases">
        <title>The Acrasis kona genome and developmental transcriptomes reveal deep origins of eukaryotic multicellular pathways.</title>
        <authorList>
            <person name="Sheikh S."/>
            <person name="Fu C.-J."/>
            <person name="Brown M.W."/>
            <person name="Baldauf S.L."/>
        </authorList>
    </citation>
    <scope>NUCLEOTIDE SEQUENCE [LARGE SCALE GENOMIC DNA]</scope>
    <source>
        <strain evidence="5 6">ATCC MYA-3509</strain>
    </source>
</reference>
<dbReference type="Pfam" id="PF08597">
    <property type="entry name" value="eIF3_subunit"/>
    <property type="match status" value="1"/>
</dbReference>
<dbReference type="GO" id="GO:0003743">
    <property type="term" value="F:translation initiation factor activity"/>
    <property type="evidence" value="ECO:0007669"/>
    <property type="project" value="UniProtKB-KW"/>
</dbReference>
<feature type="compositionally biased region" description="Basic and acidic residues" evidence="4">
    <location>
        <begin position="138"/>
        <end position="152"/>
    </location>
</feature>
<accession>A0AAW2Z237</accession>
<feature type="region of interest" description="Disordered" evidence="4">
    <location>
        <begin position="1"/>
        <end position="152"/>
    </location>
</feature>
<organism evidence="5 6">
    <name type="scientific">Acrasis kona</name>
    <dbReference type="NCBI Taxonomy" id="1008807"/>
    <lineage>
        <taxon>Eukaryota</taxon>
        <taxon>Discoba</taxon>
        <taxon>Heterolobosea</taxon>
        <taxon>Tetramitia</taxon>
        <taxon>Eutetramitia</taxon>
        <taxon>Acrasidae</taxon>
        <taxon>Acrasis</taxon>
    </lineage>
</organism>
<dbReference type="InterPro" id="IPR013906">
    <property type="entry name" value="eIF3j"/>
</dbReference>
<keyword evidence="6" id="KW-1185">Reference proteome</keyword>
<dbReference type="GO" id="GO:0005852">
    <property type="term" value="C:eukaryotic translation initiation factor 3 complex"/>
    <property type="evidence" value="ECO:0007669"/>
    <property type="project" value="InterPro"/>
</dbReference>
<dbReference type="PANTHER" id="PTHR21681:SF0">
    <property type="entry name" value="EUKARYOTIC TRANSLATION INITIATION FACTOR 3 SUBUNIT J"/>
    <property type="match status" value="1"/>
</dbReference>
<sequence length="262" mass="29847">MSSGFDWDEEEDEVVVKPDQQTTNIKSTNNTASNDDDEEEDWETAAEREEKAVEDEKKKKAEQAKKVEEQRKKNEELQRSRKENKAKAQQPQHAKAAETEKGVPLTKEEEERLRQQADFENAKDLLGDLDISNKPTKTKTDKGTKDIHSLNPKTDKEFNELADIFTDKSVEYVESKRYLNFVKRVVEGLTKDMKLVDQRAISTHLTSLIKKKEEDEKNARNKPAPSKKNTVRTTAKVEDPYDFGAVTAGTGGTAYDDDDGFM</sequence>
<name>A0AAW2Z237_9EUKA</name>
<evidence type="ECO:0000256" key="1">
    <source>
        <dbReference type="ARBA" id="ARBA00022490"/>
    </source>
</evidence>
<evidence type="ECO:0000313" key="6">
    <source>
        <dbReference type="Proteomes" id="UP001431209"/>
    </source>
</evidence>
<dbReference type="Gene3D" id="1.10.246.60">
    <property type="entry name" value="Eukaryotic translation initiation factor 3 like domains"/>
    <property type="match status" value="1"/>
</dbReference>
<keyword evidence="2 5" id="KW-0396">Initiation factor</keyword>
<feature type="compositionally biased region" description="Basic and acidic residues" evidence="4">
    <location>
        <begin position="210"/>
        <end position="219"/>
    </location>
</feature>
<dbReference type="InterPro" id="IPR023194">
    <property type="entry name" value="eIF3-like_dom_sf"/>
</dbReference>
<gene>
    <name evidence="5" type="ORF">AKO1_011867</name>
</gene>
<evidence type="ECO:0000256" key="4">
    <source>
        <dbReference type="SAM" id="MobiDB-lite"/>
    </source>
</evidence>
<feature type="compositionally biased region" description="Basic and acidic residues" evidence="4">
    <location>
        <begin position="45"/>
        <end position="86"/>
    </location>
</feature>
<feature type="region of interest" description="Disordered" evidence="4">
    <location>
        <begin position="209"/>
        <end position="262"/>
    </location>
</feature>
<evidence type="ECO:0000256" key="3">
    <source>
        <dbReference type="ARBA" id="ARBA00022917"/>
    </source>
</evidence>
<feature type="compositionally biased region" description="Polar residues" evidence="4">
    <location>
        <begin position="19"/>
        <end position="33"/>
    </location>
</feature>
<feature type="compositionally biased region" description="Acidic residues" evidence="4">
    <location>
        <begin position="34"/>
        <end position="44"/>
    </location>
</feature>
<keyword evidence="3" id="KW-0648">Protein biosynthesis</keyword>
<dbReference type="PANTHER" id="PTHR21681">
    <property type="entry name" value="EUKARYOTIC TRANSLATION INITIATION FACTOR 3 SUBUNIT J"/>
    <property type="match status" value="1"/>
</dbReference>
<keyword evidence="1" id="KW-0963">Cytoplasm</keyword>
<evidence type="ECO:0000313" key="5">
    <source>
        <dbReference type="EMBL" id="KAL0483866.1"/>
    </source>
</evidence>
<comment type="caution">
    <text evidence="5">The sequence shown here is derived from an EMBL/GenBank/DDBJ whole genome shotgun (WGS) entry which is preliminary data.</text>
</comment>
<proteinExistence type="predicted"/>
<dbReference type="AlphaFoldDB" id="A0AAW2Z237"/>
<evidence type="ECO:0000256" key="2">
    <source>
        <dbReference type="ARBA" id="ARBA00022540"/>
    </source>
</evidence>
<feature type="compositionally biased region" description="Acidic residues" evidence="4">
    <location>
        <begin position="1"/>
        <end position="13"/>
    </location>
</feature>
<protein>
    <submittedName>
        <fullName evidence="5">Translation initiation factor 3 subunit J</fullName>
    </submittedName>
</protein>